<sequence length="184" mass="20614">MLRSCGLLCQAACTLMTLRPAGIVRMVNWWTWSNCSSCLLGQGLPAGKKPRYIQNGSVIACHFCTVEDHNVSYKELKNLLESEHVQLIDVREKWEIGEHGKIPGSINIPLGEVVEALQMNPEHFKKLYNQDMPSKSDHLVFACMAGVRSKQALAAAKSLGFDRVQHYIGGFKEWAEHESSSRKT</sequence>
<protein>
    <submittedName>
        <fullName evidence="4">Thiosulfate sulfurtransferase/rhodanese-like domain-containing protein 3</fullName>
    </submittedName>
</protein>
<dbReference type="PROSITE" id="PS50206">
    <property type="entry name" value="RHODANESE_3"/>
    <property type="match status" value="1"/>
</dbReference>
<dbReference type="SMART" id="SM00450">
    <property type="entry name" value="RHOD"/>
    <property type="match status" value="1"/>
</dbReference>
<gene>
    <name evidence="4" type="primary">TSTD3</name>
</gene>
<keyword evidence="1" id="KW-0732">Signal</keyword>
<dbReference type="Gene3D" id="3.40.250.10">
    <property type="entry name" value="Rhodanese-like domain"/>
    <property type="match status" value="1"/>
</dbReference>
<evidence type="ECO:0000256" key="1">
    <source>
        <dbReference type="SAM" id="SignalP"/>
    </source>
</evidence>
<feature type="domain" description="Rhodanese" evidence="2">
    <location>
        <begin position="81"/>
        <end position="179"/>
    </location>
</feature>
<feature type="chain" id="PRO_5041714100" evidence="1">
    <location>
        <begin position="24"/>
        <end position="184"/>
    </location>
</feature>
<keyword evidence="3" id="KW-1185">Reference proteome</keyword>
<evidence type="ECO:0000259" key="2">
    <source>
        <dbReference type="PROSITE" id="PS50206"/>
    </source>
</evidence>
<dbReference type="SUPFAM" id="SSF52821">
    <property type="entry name" value="Rhodanese/Cell cycle control phosphatase"/>
    <property type="match status" value="1"/>
</dbReference>
<dbReference type="AlphaFoldDB" id="A0AA97LAV1"/>
<name>A0AA97LAV1_EUBMA</name>
<dbReference type="InterPro" id="IPR001763">
    <property type="entry name" value="Rhodanese-like_dom"/>
</dbReference>
<dbReference type="KEGG" id="emc:129337971"/>
<evidence type="ECO:0000313" key="4">
    <source>
        <dbReference type="RefSeq" id="XP_054847981.1"/>
    </source>
</evidence>
<dbReference type="PANTHER" id="PTHR44086">
    <property type="entry name" value="THIOSULFATE SULFURTRANSFERASE RDL2, MITOCHONDRIAL-RELATED"/>
    <property type="match status" value="1"/>
</dbReference>
<dbReference type="InterPro" id="IPR036873">
    <property type="entry name" value="Rhodanese-like_dom_sf"/>
</dbReference>
<dbReference type="CTD" id="100130890"/>
<proteinExistence type="predicted"/>
<accession>A0AA97LAV1</accession>
<dbReference type="Pfam" id="PF00581">
    <property type="entry name" value="Rhodanese"/>
    <property type="match status" value="1"/>
</dbReference>
<evidence type="ECO:0000313" key="3">
    <source>
        <dbReference type="Proteomes" id="UP001190640"/>
    </source>
</evidence>
<dbReference type="Proteomes" id="UP001190640">
    <property type="component" value="Chromosome 1"/>
</dbReference>
<reference evidence="4" key="1">
    <citation type="submission" date="2025-08" db="UniProtKB">
        <authorList>
            <consortium name="RefSeq"/>
        </authorList>
    </citation>
    <scope>IDENTIFICATION</scope>
    <source>
        <tissue evidence="4">Blood</tissue>
    </source>
</reference>
<organism evidence="3 4">
    <name type="scientific">Eublepharis macularius</name>
    <name type="common">Leopard gecko</name>
    <name type="synonym">Cyrtodactylus macularius</name>
    <dbReference type="NCBI Taxonomy" id="481883"/>
    <lineage>
        <taxon>Eukaryota</taxon>
        <taxon>Metazoa</taxon>
        <taxon>Chordata</taxon>
        <taxon>Craniata</taxon>
        <taxon>Vertebrata</taxon>
        <taxon>Euteleostomi</taxon>
        <taxon>Lepidosauria</taxon>
        <taxon>Squamata</taxon>
        <taxon>Bifurcata</taxon>
        <taxon>Gekkota</taxon>
        <taxon>Eublepharidae</taxon>
        <taxon>Eublepharinae</taxon>
        <taxon>Eublepharis</taxon>
    </lineage>
</organism>
<feature type="signal peptide" evidence="1">
    <location>
        <begin position="1"/>
        <end position="23"/>
    </location>
</feature>
<dbReference type="RefSeq" id="XP_054847981.1">
    <property type="nucleotide sequence ID" value="XM_054992006.1"/>
</dbReference>
<dbReference type="GeneID" id="129337971"/>
<dbReference type="PANTHER" id="PTHR44086:SF10">
    <property type="entry name" value="THIOSULFATE SULFURTRANSFERASE_RHODANESE-LIKE DOMAIN-CONTAINING PROTEIN 3"/>
    <property type="match status" value="1"/>
</dbReference>